<dbReference type="Proteomes" id="UP000029050">
    <property type="component" value="Unassembled WGS sequence"/>
</dbReference>
<dbReference type="GO" id="GO:0006412">
    <property type="term" value="P:translation"/>
    <property type="evidence" value="ECO:0007669"/>
    <property type="project" value="UniProtKB-UniRule"/>
</dbReference>
<dbReference type="InterPro" id="IPR000473">
    <property type="entry name" value="Ribosomal_bL36"/>
</dbReference>
<evidence type="ECO:0000256" key="6">
    <source>
        <dbReference type="RuleBase" id="RU000571"/>
    </source>
</evidence>
<gene>
    <name evidence="5" type="primary">rpmJ</name>
    <name evidence="7" type="ORF">BPSY_1242</name>
</gene>
<evidence type="ECO:0000313" key="7">
    <source>
        <dbReference type="EMBL" id="KFI82391.1"/>
    </source>
</evidence>
<keyword evidence="8" id="KW-1185">Reference proteome</keyword>
<dbReference type="InterPro" id="IPR047621">
    <property type="entry name" value="Ribosomal_L36_bact"/>
</dbReference>
<dbReference type="NCBIfam" id="TIGR01022">
    <property type="entry name" value="rpmJ_bact"/>
    <property type="match status" value="1"/>
</dbReference>
<dbReference type="HAMAP" id="MF_00251">
    <property type="entry name" value="Ribosomal_bL36"/>
    <property type="match status" value="1"/>
</dbReference>
<keyword evidence="3 5" id="KW-0687">Ribonucleoprotein</keyword>
<dbReference type="EMBL" id="JGZI01000009">
    <property type="protein sequence ID" value="KFI82391.1"/>
    <property type="molecule type" value="Genomic_DNA"/>
</dbReference>
<evidence type="ECO:0000256" key="3">
    <source>
        <dbReference type="ARBA" id="ARBA00023274"/>
    </source>
</evidence>
<dbReference type="GeneID" id="98300447"/>
<dbReference type="Pfam" id="PF00444">
    <property type="entry name" value="Ribosomal_L36"/>
    <property type="match status" value="1"/>
</dbReference>
<dbReference type="SUPFAM" id="SSF57840">
    <property type="entry name" value="Ribosomal protein L36"/>
    <property type="match status" value="1"/>
</dbReference>
<dbReference type="GO" id="GO:1990904">
    <property type="term" value="C:ribonucleoprotein complex"/>
    <property type="evidence" value="ECO:0007669"/>
    <property type="project" value="UniProtKB-KW"/>
</dbReference>
<sequence>MKVKSSVRSLARKDGSVVVRRRGHIYVINKKHPNFKARQG</sequence>
<comment type="caution">
    <text evidence="7">The sequence shown here is derived from an EMBL/GenBank/DDBJ whole genome shotgun (WGS) entry which is preliminary data.</text>
</comment>
<evidence type="ECO:0000256" key="1">
    <source>
        <dbReference type="ARBA" id="ARBA00007645"/>
    </source>
</evidence>
<dbReference type="STRING" id="218140.BPSY_1242"/>
<dbReference type="GO" id="GO:0003735">
    <property type="term" value="F:structural constituent of ribosome"/>
    <property type="evidence" value="ECO:0007669"/>
    <property type="project" value="InterPro"/>
</dbReference>
<evidence type="ECO:0000313" key="8">
    <source>
        <dbReference type="Proteomes" id="UP000029050"/>
    </source>
</evidence>
<dbReference type="RefSeq" id="WP_033496712.1">
    <property type="nucleotide sequence ID" value="NZ_BAABVZ010000003.1"/>
</dbReference>
<evidence type="ECO:0000256" key="4">
    <source>
        <dbReference type="ARBA" id="ARBA00035186"/>
    </source>
</evidence>
<dbReference type="AlphaFoldDB" id="A0A087CGJ1"/>
<dbReference type="GO" id="GO:0005840">
    <property type="term" value="C:ribosome"/>
    <property type="evidence" value="ECO:0007669"/>
    <property type="project" value="UniProtKB-KW"/>
</dbReference>
<dbReference type="OrthoDB" id="9801558at2"/>
<name>A0A087CGJ1_9BIFI</name>
<dbReference type="InterPro" id="IPR035977">
    <property type="entry name" value="Ribosomal_bL36_sp"/>
</dbReference>
<keyword evidence="2 5" id="KW-0689">Ribosomal protein</keyword>
<comment type="similarity">
    <text evidence="1 5 6">Belongs to the bacterial ribosomal protein bL36 family.</text>
</comment>
<proteinExistence type="inferred from homology"/>
<reference evidence="7 8" key="1">
    <citation type="submission" date="2014-03" db="EMBL/GenBank/DDBJ databases">
        <title>Genomics of Bifidobacteria.</title>
        <authorList>
            <person name="Ventura M."/>
            <person name="Milani C."/>
            <person name="Lugli G.A."/>
        </authorList>
    </citation>
    <scope>NUCLEOTIDE SEQUENCE [LARGE SCALE GENOMIC DNA]</scope>
    <source>
        <strain evidence="7 8">LMG 21775</strain>
    </source>
</reference>
<dbReference type="eggNOG" id="COG0257">
    <property type="taxonomic scope" value="Bacteria"/>
</dbReference>
<accession>A0A087CGJ1</accession>
<protein>
    <recommendedName>
        <fullName evidence="4 5">Large ribosomal subunit protein bL36</fullName>
    </recommendedName>
</protein>
<evidence type="ECO:0000256" key="5">
    <source>
        <dbReference type="HAMAP-Rule" id="MF_00251"/>
    </source>
</evidence>
<evidence type="ECO:0000256" key="2">
    <source>
        <dbReference type="ARBA" id="ARBA00022980"/>
    </source>
</evidence>
<dbReference type="PANTHER" id="PTHR47781">
    <property type="entry name" value="50S RIBOSOMAL PROTEIN L36 2"/>
    <property type="match status" value="1"/>
</dbReference>
<dbReference type="PANTHER" id="PTHR47781:SF1">
    <property type="entry name" value="LARGE RIBOSOMAL SUBUNIT PROTEIN BL36B"/>
    <property type="match status" value="1"/>
</dbReference>
<organism evidence="7 8">
    <name type="scientific">Bifidobacterium psychraerophilum</name>
    <dbReference type="NCBI Taxonomy" id="218140"/>
    <lineage>
        <taxon>Bacteria</taxon>
        <taxon>Bacillati</taxon>
        <taxon>Actinomycetota</taxon>
        <taxon>Actinomycetes</taxon>
        <taxon>Bifidobacteriales</taxon>
        <taxon>Bifidobacteriaceae</taxon>
        <taxon>Bifidobacterium</taxon>
    </lineage>
</organism>